<dbReference type="STRING" id="43335.A0A4V6AB67"/>
<comment type="caution">
    <text evidence="1">The sequence shown here is derived from an EMBL/GenBank/DDBJ whole genome shotgun (WGS) entry which is preliminary data.</text>
</comment>
<reference evidence="1" key="1">
    <citation type="submission" date="2018-10" db="EMBL/GenBank/DDBJ databases">
        <title>Population genomic analysis revealed the cold adaptation of white poplar.</title>
        <authorList>
            <person name="Liu Y.-J."/>
        </authorList>
    </citation>
    <scope>NUCLEOTIDE SEQUENCE [LARGE SCALE GENOMIC DNA]</scope>
    <source>
        <strain evidence="1">PAL-ZL1</strain>
    </source>
</reference>
<name>A0A4V6AB67_POPAL</name>
<proteinExistence type="predicted"/>
<dbReference type="PANTHER" id="PTHR36006:SF2">
    <property type="entry name" value="OS06G0704200 PROTEIN"/>
    <property type="match status" value="1"/>
</dbReference>
<evidence type="ECO:0000313" key="1">
    <source>
        <dbReference type="EMBL" id="TKS11636.1"/>
    </source>
</evidence>
<organism evidence="1">
    <name type="scientific">Populus alba</name>
    <name type="common">White poplar</name>
    <dbReference type="NCBI Taxonomy" id="43335"/>
    <lineage>
        <taxon>Eukaryota</taxon>
        <taxon>Viridiplantae</taxon>
        <taxon>Streptophyta</taxon>
        <taxon>Embryophyta</taxon>
        <taxon>Tracheophyta</taxon>
        <taxon>Spermatophyta</taxon>
        <taxon>Magnoliopsida</taxon>
        <taxon>eudicotyledons</taxon>
        <taxon>Gunneridae</taxon>
        <taxon>Pentapetalae</taxon>
        <taxon>rosids</taxon>
        <taxon>fabids</taxon>
        <taxon>Malpighiales</taxon>
        <taxon>Salicaceae</taxon>
        <taxon>Saliceae</taxon>
        <taxon>Populus</taxon>
    </lineage>
</organism>
<sequence>MLIYAPSPVVFNTTTTSSYILAGAVKSSSNINKSTGYLTRGSSRFSITITSLFAAGAVLASAAAGASIEAPQQQQQQQQQQAETETLSNIPQTLSGGECASVSPKDCKKARIQRPKSRKAESCTIKCVTTCIRGGEGSPGEGPFNVRRPIVVFKQGFRSRNYCLVECSDICNLIGDADDGP</sequence>
<protein>
    <recommendedName>
        <fullName evidence="2">Mitochondrial import inner membrane translocase subunit tim-10</fullName>
    </recommendedName>
</protein>
<evidence type="ECO:0008006" key="2">
    <source>
        <dbReference type="Google" id="ProtNLM"/>
    </source>
</evidence>
<dbReference type="AlphaFoldDB" id="A0A4V6AB67"/>
<dbReference type="PANTHER" id="PTHR36006">
    <property type="entry name" value="BNAC02G25390D PROTEIN"/>
    <property type="match status" value="1"/>
</dbReference>
<gene>
    <name evidence="1" type="ORF">D5086_0000071410</name>
</gene>
<dbReference type="EMBL" id="RCHU01000197">
    <property type="protein sequence ID" value="TKS11636.1"/>
    <property type="molecule type" value="Genomic_DNA"/>
</dbReference>
<accession>A0A4V6AB67</accession>